<keyword evidence="5" id="KW-0496">Mitochondrion</keyword>
<dbReference type="PANTHER" id="PTHR13359:SF2">
    <property type="entry name" value="LARGE RIBOSOMAL SUBUNIT PROTEIN ML40"/>
    <property type="match status" value="1"/>
</dbReference>
<evidence type="ECO:0000256" key="5">
    <source>
        <dbReference type="ARBA" id="ARBA00023128"/>
    </source>
</evidence>
<evidence type="ECO:0000313" key="8">
    <source>
        <dbReference type="Ensembl" id="ENSCSEP00000019202.1"/>
    </source>
</evidence>
<evidence type="ECO:0000256" key="3">
    <source>
        <dbReference type="ARBA" id="ARBA00022946"/>
    </source>
</evidence>
<comment type="similarity">
    <text evidence="2">Belongs to the mitochondrion-specific ribosomal protein mL40 family.</text>
</comment>
<reference evidence="8" key="3">
    <citation type="submission" date="2025-09" db="UniProtKB">
        <authorList>
            <consortium name="Ensembl"/>
        </authorList>
    </citation>
    <scope>IDENTIFICATION</scope>
</reference>
<comment type="subcellular location">
    <subcellularLocation>
        <location evidence="1">Mitochondrion</location>
    </subcellularLocation>
</comment>
<evidence type="ECO:0000256" key="2">
    <source>
        <dbReference type="ARBA" id="ARBA00009360"/>
    </source>
</evidence>
<keyword evidence="3" id="KW-0809">Transit peptide</keyword>
<evidence type="ECO:0000256" key="1">
    <source>
        <dbReference type="ARBA" id="ARBA00004173"/>
    </source>
</evidence>
<dbReference type="Proteomes" id="UP000265120">
    <property type="component" value="Chromosome W"/>
</dbReference>
<sequence>DTLFIVVCVYSVPCGEHNVVSHVVSISPWFAPVMTLKTTAALRYGLIQHHSAETIVPGIVKVYSERIKKKLKKMEKAVPELIPIEDFIVPVKYMDETRIRSQPHLTFEEKERQALLLKEFSWRTLLLTFALIQKRSLRLESEELNQAALTPDPLLFPYSREGPAYTPA</sequence>
<dbReference type="Gene3D" id="6.10.250.3440">
    <property type="match status" value="2"/>
</dbReference>
<evidence type="ECO:0000256" key="6">
    <source>
        <dbReference type="ARBA" id="ARBA00023274"/>
    </source>
</evidence>
<dbReference type="STRING" id="244447.ENSCSEP00000019202"/>
<reference evidence="8" key="2">
    <citation type="submission" date="2025-08" db="UniProtKB">
        <authorList>
            <consortium name="Ensembl"/>
        </authorList>
    </citation>
    <scope>IDENTIFICATION</scope>
</reference>
<keyword evidence="4" id="KW-0689">Ribosomal protein</keyword>
<dbReference type="InParanoid" id="A0A3P8VY32"/>
<evidence type="ECO:0000256" key="4">
    <source>
        <dbReference type="ARBA" id="ARBA00022980"/>
    </source>
</evidence>
<keyword evidence="6" id="KW-0687">Ribonucleoprotein</keyword>
<dbReference type="InterPro" id="IPR039145">
    <property type="entry name" value="Ribosomal_mL40_metazoa/plant"/>
</dbReference>
<dbReference type="Pfam" id="PF09812">
    <property type="entry name" value="MRP-L28"/>
    <property type="match status" value="1"/>
</dbReference>
<protein>
    <recommendedName>
        <fullName evidence="7">Large ribosomal subunit protein mL40</fullName>
    </recommendedName>
</protein>
<accession>A0A3P8VY32</accession>
<name>A0A3P8VY32_CYNSE</name>
<organism evidence="8 9">
    <name type="scientific">Cynoglossus semilaevis</name>
    <name type="common">Tongue sole</name>
    <dbReference type="NCBI Taxonomy" id="244447"/>
    <lineage>
        <taxon>Eukaryota</taxon>
        <taxon>Metazoa</taxon>
        <taxon>Chordata</taxon>
        <taxon>Craniata</taxon>
        <taxon>Vertebrata</taxon>
        <taxon>Euteleostomi</taxon>
        <taxon>Actinopterygii</taxon>
        <taxon>Neopterygii</taxon>
        <taxon>Teleostei</taxon>
        <taxon>Neoteleostei</taxon>
        <taxon>Acanthomorphata</taxon>
        <taxon>Carangaria</taxon>
        <taxon>Pleuronectiformes</taxon>
        <taxon>Pleuronectoidei</taxon>
        <taxon>Cynoglossidae</taxon>
        <taxon>Cynoglossinae</taxon>
        <taxon>Cynoglossus</taxon>
    </lineage>
</organism>
<evidence type="ECO:0000256" key="7">
    <source>
        <dbReference type="ARBA" id="ARBA00035192"/>
    </source>
</evidence>
<keyword evidence="9" id="KW-1185">Reference proteome</keyword>
<dbReference type="InterPro" id="IPR019192">
    <property type="entry name" value="Ribosomal_mL40"/>
</dbReference>
<dbReference type="PANTHER" id="PTHR13359">
    <property type="entry name" value="39S RIBOSOMAL PROTEIN L40, MITOCHONDRIAL"/>
    <property type="match status" value="1"/>
</dbReference>
<dbReference type="AlphaFoldDB" id="A0A3P8VY32"/>
<dbReference type="GeneTree" id="ENSGT00390000010239"/>
<dbReference type="GO" id="GO:0005762">
    <property type="term" value="C:mitochondrial large ribosomal subunit"/>
    <property type="evidence" value="ECO:0007669"/>
    <property type="project" value="InterPro"/>
</dbReference>
<evidence type="ECO:0000313" key="9">
    <source>
        <dbReference type="Proteomes" id="UP000265120"/>
    </source>
</evidence>
<proteinExistence type="inferred from homology"/>
<reference evidence="8 9" key="1">
    <citation type="journal article" date="2014" name="Nat. Genet.">
        <title>Whole-genome sequence of a flatfish provides insights into ZW sex chromosome evolution and adaptation to a benthic lifestyle.</title>
        <authorList>
            <person name="Chen S."/>
            <person name="Zhang G."/>
            <person name="Shao C."/>
            <person name="Huang Q."/>
            <person name="Liu G."/>
            <person name="Zhang P."/>
            <person name="Song W."/>
            <person name="An N."/>
            <person name="Chalopin D."/>
            <person name="Volff J.N."/>
            <person name="Hong Y."/>
            <person name="Li Q."/>
            <person name="Sha Z."/>
            <person name="Zhou H."/>
            <person name="Xie M."/>
            <person name="Yu Q."/>
            <person name="Liu Y."/>
            <person name="Xiang H."/>
            <person name="Wang N."/>
            <person name="Wu K."/>
            <person name="Yang C."/>
            <person name="Zhou Q."/>
            <person name="Liao X."/>
            <person name="Yang L."/>
            <person name="Hu Q."/>
            <person name="Zhang J."/>
            <person name="Meng L."/>
            <person name="Jin L."/>
            <person name="Tian Y."/>
            <person name="Lian J."/>
            <person name="Yang J."/>
            <person name="Miao G."/>
            <person name="Liu S."/>
            <person name="Liang Z."/>
            <person name="Yan F."/>
            <person name="Li Y."/>
            <person name="Sun B."/>
            <person name="Zhang H."/>
            <person name="Zhang J."/>
            <person name="Zhu Y."/>
            <person name="Du M."/>
            <person name="Zhao Y."/>
            <person name="Schartl M."/>
            <person name="Tang Q."/>
            <person name="Wang J."/>
        </authorList>
    </citation>
    <scope>NUCLEOTIDE SEQUENCE</scope>
</reference>
<dbReference type="Ensembl" id="ENSCSET00000019438.1">
    <property type="protein sequence ID" value="ENSCSEP00000019202.1"/>
    <property type="gene ID" value="ENSCSEG00000012296.1"/>
</dbReference>